<dbReference type="EMBL" id="BAABCB010000002">
    <property type="protein sequence ID" value="GAA4240686.1"/>
    <property type="molecule type" value="Genomic_DNA"/>
</dbReference>
<reference evidence="3" key="1">
    <citation type="journal article" date="2019" name="Int. J. Syst. Evol. Microbiol.">
        <title>The Global Catalogue of Microorganisms (GCM) 10K type strain sequencing project: providing services to taxonomists for standard genome sequencing and annotation.</title>
        <authorList>
            <consortium name="The Broad Institute Genomics Platform"/>
            <consortium name="The Broad Institute Genome Sequencing Center for Infectious Disease"/>
            <person name="Wu L."/>
            <person name="Ma J."/>
        </authorList>
    </citation>
    <scope>NUCLEOTIDE SEQUENCE [LARGE SCALE GENOMIC DNA]</scope>
    <source>
        <strain evidence="3">JCM 17633</strain>
    </source>
</reference>
<evidence type="ECO:0000313" key="3">
    <source>
        <dbReference type="Proteomes" id="UP001501682"/>
    </source>
</evidence>
<feature type="coiled-coil region" evidence="1">
    <location>
        <begin position="243"/>
        <end position="270"/>
    </location>
</feature>
<dbReference type="RefSeq" id="WP_334467538.1">
    <property type="nucleotide sequence ID" value="NZ_BAABCB010000002.1"/>
</dbReference>
<organism evidence="2 3">
    <name type="scientific">Winogradskyella damuponensis</name>
    <dbReference type="NCBI Taxonomy" id="943939"/>
    <lineage>
        <taxon>Bacteria</taxon>
        <taxon>Pseudomonadati</taxon>
        <taxon>Bacteroidota</taxon>
        <taxon>Flavobacteriia</taxon>
        <taxon>Flavobacteriales</taxon>
        <taxon>Flavobacteriaceae</taxon>
        <taxon>Winogradskyella</taxon>
    </lineage>
</organism>
<keyword evidence="1" id="KW-0175">Coiled coil</keyword>
<accession>A0ABP8CLF9</accession>
<evidence type="ECO:0008006" key="4">
    <source>
        <dbReference type="Google" id="ProtNLM"/>
    </source>
</evidence>
<keyword evidence="3" id="KW-1185">Reference proteome</keyword>
<name>A0ABP8CLF9_9FLAO</name>
<proteinExistence type="predicted"/>
<sequence>MKRSKTFFFIAVFFILSVVNAQRKDIKGQLIAADEVEGLHILNKTAAKYTISNDDGSFLIPAKVLDTLIVSGVKYQNQEVVISTSIMELGQLNVRLIEKINELNEVVVGKILTGSLESDIENSDAEPDINFYDLGIPGFVGKPLTQNERKLFDADGGDMVGLVGGIYGGGPSVNLNKLLNTISGRTKKLKAIVELDTRDACLQRLKSSYESFLFKNDSLAKNLRVEYFQFCQEDDEFLLLCNKNDDLKLLDFLQEKLKAYKKNRESVTKD</sequence>
<dbReference type="Proteomes" id="UP001501682">
    <property type="component" value="Unassembled WGS sequence"/>
</dbReference>
<evidence type="ECO:0000313" key="2">
    <source>
        <dbReference type="EMBL" id="GAA4240686.1"/>
    </source>
</evidence>
<evidence type="ECO:0000256" key="1">
    <source>
        <dbReference type="SAM" id="Coils"/>
    </source>
</evidence>
<comment type="caution">
    <text evidence="2">The sequence shown here is derived from an EMBL/GenBank/DDBJ whole genome shotgun (WGS) entry which is preliminary data.</text>
</comment>
<gene>
    <name evidence="2" type="ORF">GCM10022292_04230</name>
</gene>
<protein>
    <recommendedName>
        <fullName evidence="4">CarboxypepD_reg-like domain-containing protein</fullName>
    </recommendedName>
</protein>